<feature type="compositionally biased region" description="Polar residues" evidence="1">
    <location>
        <begin position="174"/>
        <end position="184"/>
    </location>
</feature>
<reference evidence="2" key="1">
    <citation type="submission" date="2022-07" db="EMBL/GenBank/DDBJ databases">
        <title>Phylogenomic reconstructions and comparative analyses of Kickxellomycotina fungi.</title>
        <authorList>
            <person name="Reynolds N.K."/>
            <person name="Stajich J.E."/>
            <person name="Barry K."/>
            <person name="Grigoriev I.V."/>
            <person name="Crous P."/>
            <person name="Smith M.E."/>
        </authorList>
    </citation>
    <scope>NUCLEOTIDE SEQUENCE</scope>
    <source>
        <strain evidence="2">NRRL 1566</strain>
    </source>
</reference>
<protein>
    <submittedName>
        <fullName evidence="2">Uncharacterized protein</fullName>
    </submittedName>
</protein>
<proteinExistence type="predicted"/>
<comment type="caution">
    <text evidence="2">The sequence shown here is derived from an EMBL/GenBank/DDBJ whole genome shotgun (WGS) entry which is preliminary data.</text>
</comment>
<dbReference type="Gene3D" id="1.10.443.20">
    <property type="entry name" value="Centromere DNA-binding protein complex CBF3 subunit, domain 2"/>
    <property type="match status" value="1"/>
</dbReference>
<dbReference type="OrthoDB" id="5582206at2759"/>
<organism evidence="2 3">
    <name type="scientific">Coemansia brasiliensis</name>
    <dbReference type="NCBI Taxonomy" id="2650707"/>
    <lineage>
        <taxon>Eukaryota</taxon>
        <taxon>Fungi</taxon>
        <taxon>Fungi incertae sedis</taxon>
        <taxon>Zoopagomycota</taxon>
        <taxon>Kickxellomycotina</taxon>
        <taxon>Kickxellomycetes</taxon>
        <taxon>Kickxellales</taxon>
        <taxon>Kickxellaceae</taxon>
        <taxon>Coemansia</taxon>
    </lineage>
</organism>
<feature type="region of interest" description="Disordered" evidence="1">
    <location>
        <begin position="162"/>
        <end position="184"/>
    </location>
</feature>
<feature type="compositionally biased region" description="Polar residues" evidence="1">
    <location>
        <begin position="391"/>
        <end position="408"/>
    </location>
</feature>
<evidence type="ECO:0000313" key="2">
    <source>
        <dbReference type="EMBL" id="KAJ2851383.1"/>
    </source>
</evidence>
<keyword evidence="3" id="KW-1185">Reference proteome</keyword>
<feature type="region of interest" description="Disordered" evidence="1">
    <location>
        <begin position="325"/>
        <end position="354"/>
    </location>
</feature>
<feature type="compositionally biased region" description="Low complexity" evidence="1">
    <location>
        <begin position="500"/>
        <end position="509"/>
    </location>
</feature>
<feature type="region of interest" description="Disordered" evidence="1">
    <location>
        <begin position="224"/>
        <end position="246"/>
    </location>
</feature>
<feature type="region of interest" description="Disordered" evidence="1">
    <location>
        <begin position="388"/>
        <end position="408"/>
    </location>
</feature>
<dbReference type="EMBL" id="JANBUW010000013">
    <property type="protein sequence ID" value="KAJ2851383.1"/>
    <property type="molecule type" value="Genomic_DNA"/>
</dbReference>
<name>A0A9W8M140_9FUNG</name>
<dbReference type="Proteomes" id="UP001139887">
    <property type="component" value="Unassembled WGS sequence"/>
</dbReference>
<feature type="region of interest" description="Disordered" evidence="1">
    <location>
        <begin position="493"/>
        <end position="512"/>
    </location>
</feature>
<feature type="region of interest" description="Disordered" evidence="1">
    <location>
        <begin position="580"/>
        <end position="601"/>
    </location>
</feature>
<accession>A0A9W8M140</accession>
<dbReference type="AlphaFoldDB" id="A0A9W8M140"/>
<gene>
    <name evidence="2" type="ORF">IWW36_001150</name>
</gene>
<evidence type="ECO:0000313" key="3">
    <source>
        <dbReference type="Proteomes" id="UP001139887"/>
    </source>
</evidence>
<dbReference type="InterPro" id="IPR038279">
    <property type="entry name" value="Ndc10_dom2_sf"/>
</dbReference>
<sequence length="643" mass="70343">MYVTRRSLQNGLYADVQLANAGFFANNRQQPYNVPRHSFNISRTLEESIFPFADELPSFDSMTSNDVGHDAWDTIVRFCNLLKVLRMVLLQDMAILFDVPFYRRMLQKSALFSSDIFQSLEFVSSTDYIRDLSWSSDFLPLVESQPYDAKLAQVVPSVVTSSKKHAASEDPAEATNSLENGSSQAMANDPMLAQVAPSIDIGSNKPAALDDPVEAEKPLEDDALQDMPKDDSFGDKPITNSAPTAQADQFYAHSDLVLVDDKLAAKNTADQNACNKQNELIASPKVVKKSVSNQKSSKVAIWPKNATPVAKSPLVQFTPIQPRTSTASLLLPKPGSQKRNLDSSEPVQPESKRLHVENSPISYKTLTIQQHDPTFIDLTMDDDGNSGMEDASTTNVHNEVDSSSNLGKDQSLIQNNRHVIEPTNPIPLNMTSAVSSSGDQESAATSTTMIVDSPASDSCAADESATNRCKIALKKLSAVSDATNGQLDEWFKVSQEGKENNSSTSTDSDQTLAVADNGYKQCASTDDKQDLADSDLYKKAALADKLLAAMHNLQTEVSLISENNQAMLRKIARIINRQKHPPSPVHCRHAQEPADSPQGKNSKLLYSLDKLQIVARRTNDHVSKLASTISQTIEEADEGVLKI</sequence>
<dbReference type="GO" id="GO:0003677">
    <property type="term" value="F:DNA binding"/>
    <property type="evidence" value="ECO:0007669"/>
    <property type="project" value="InterPro"/>
</dbReference>
<evidence type="ECO:0000256" key="1">
    <source>
        <dbReference type="SAM" id="MobiDB-lite"/>
    </source>
</evidence>